<name>C6LG63_9FIRM</name>
<comment type="caution">
    <text evidence="1">The sequence shown here is derived from an EMBL/GenBank/DDBJ whole genome shotgun (WGS) entry which is preliminary data.</text>
</comment>
<reference evidence="1" key="1">
    <citation type="submission" date="2009-07" db="EMBL/GenBank/DDBJ databases">
        <authorList>
            <person name="Weinstock G."/>
            <person name="Sodergren E."/>
            <person name="Clifton S."/>
            <person name="Fulton L."/>
            <person name="Fulton B."/>
            <person name="Courtney L."/>
            <person name="Fronick C."/>
            <person name="Harrison M."/>
            <person name="Strong C."/>
            <person name="Farmer C."/>
            <person name="Delahaunty K."/>
            <person name="Markovic C."/>
            <person name="Hall O."/>
            <person name="Minx P."/>
            <person name="Tomlinson C."/>
            <person name="Mitreva M."/>
            <person name="Nelson J."/>
            <person name="Hou S."/>
            <person name="Wollam A."/>
            <person name="Pepin K.H."/>
            <person name="Johnson M."/>
            <person name="Bhonagiri V."/>
            <person name="Nash W.E."/>
            <person name="Warren W."/>
            <person name="Chinwalla A."/>
            <person name="Mardis E.R."/>
            <person name="Wilson R.K."/>
        </authorList>
    </citation>
    <scope>NUCLEOTIDE SEQUENCE [LARGE SCALE GENOMIC DNA]</scope>
    <source>
        <strain evidence="1">DSM 14469</strain>
    </source>
</reference>
<dbReference type="Proteomes" id="UP000005561">
    <property type="component" value="Unassembled WGS sequence"/>
</dbReference>
<sequence length="48" mass="5432">MAGGKSTLLHQIFQRQGIPPDEVMDKPAGVRAFMFASTMIRLEQQSRR</sequence>
<accession>C6LG63</accession>
<keyword evidence="2" id="KW-1185">Reference proteome</keyword>
<evidence type="ECO:0000313" key="2">
    <source>
        <dbReference type="Proteomes" id="UP000005561"/>
    </source>
</evidence>
<gene>
    <name evidence="1" type="ORF">BRYFOR_07623</name>
</gene>
<dbReference type="EMBL" id="ACCL02000011">
    <property type="protein sequence ID" value="EET60427.1"/>
    <property type="molecule type" value="Genomic_DNA"/>
</dbReference>
<dbReference type="AlphaFoldDB" id="C6LG63"/>
<proteinExistence type="predicted"/>
<organism evidence="1 2">
    <name type="scientific">Marvinbryantia formatexigens DSM 14469</name>
    <dbReference type="NCBI Taxonomy" id="478749"/>
    <lineage>
        <taxon>Bacteria</taxon>
        <taxon>Bacillati</taxon>
        <taxon>Bacillota</taxon>
        <taxon>Clostridia</taxon>
        <taxon>Lachnospirales</taxon>
        <taxon>Lachnospiraceae</taxon>
        <taxon>Marvinbryantia</taxon>
    </lineage>
</organism>
<protein>
    <submittedName>
        <fullName evidence="1">Uncharacterized protein</fullName>
    </submittedName>
</protein>
<evidence type="ECO:0000313" key="1">
    <source>
        <dbReference type="EMBL" id="EET60427.1"/>
    </source>
</evidence>
<dbReference type="eggNOG" id="ENOG5033D0F">
    <property type="taxonomic scope" value="Bacteria"/>
</dbReference>